<sequence>MGGISDSPITESDDFSSNAVEAFLALPAIYAVIEETSSGVHIRPVWEDEELTNWTVVPLYSVMVAHVLQSKPNHECNDSNSFETYLGKSLPIYFGEGLDEDGHMPEIEESLHRLENHQLTSVEPTEEIDIGTTEEPRTLKIGTGLEPT</sequence>
<name>A0A2I0L3I8_PUNGR</name>
<gene>
    <name evidence="1" type="ORF">CRG98_004417</name>
</gene>
<evidence type="ECO:0000313" key="2">
    <source>
        <dbReference type="Proteomes" id="UP000233551"/>
    </source>
</evidence>
<proteinExistence type="predicted"/>
<keyword evidence="2" id="KW-1185">Reference proteome</keyword>
<accession>A0A2I0L3I8</accession>
<evidence type="ECO:0000313" key="1">
    <source>
        <dbReference type="EMBL" id="PKI75193.1"/>
    </source>
</evidence>
<comment type="caution">
    <text evidence="1">The sequence shown here is derived from an EMBL/GenBank/DDBJ whole genome shotgun (WGS) entry which is preliminary data.</text>
</comment>
<protein>
    <submittedName>
        <fullName evidence="1">Uncharacterized protein</fullName>
    </submittedName>
</protein>
<dbReference type="AlphaFoldDB" id="A0A2I0L3I8"/>
<dbReference type="EMBL" id="PGOL01000183">
    <property type="protein sequence ID" value="PKI75193.1"/>
    <property type="molecule type" value="Genomic_DNA"/>
</dbReference>
<reference evidence="1 2" key="1">
    <citation type="submission" date="2017-11" db="EMBL/GenBank/DDBJ databases">
        <title>De-novo sequencing of pomegranate (Punica granatum L.) genome.</title>
        <authorList>
            <person name="Akparov Z."/>
            <person name="Amiraslanov A."/>
            <person name="Hajiyeva S."/>
            <person name="Abbasov M."/>
            <person name="Kaur K."/>
            <person name="Hamwieh A."/>
            <person name="Solovyev V."/>
            <person name="Salamov A."/>
            <person name="Braich B."/>
            <person name="Kosarev P."/>
            <person name="Mahmoud A."/>
            <person name="Hajiyev E."/>
            <person name="Babayeva S."/>
            <person name="Izzatullayeva V."/>
            <person name="Mammadov A."/>
            <person name="Mammadov A."/>
            <person name="Sharifova S."/>
            <person name="Ojaghi J."/>
            <person name="Eynullazada K."/>
            <person name="Bayramov B."/>
            <person name="Abdulazimova A."/>
            <person name="Shahmuradov I."/>
        </authorList>
    </citation>
    <scope>NUCLEOTIDE SEQUENCE [LARGE SCALE GENOMIC DNA]</scope>
    <source>
        <strain evidence="2">cv. AG2017</strain>
        <tissue evidence="1">Leaf</tissue>
    </source>
</reference>
<dbReference type="Proteomes" id="UP000233551">
    <property type="component" value="Unassembled WGS sequence"/>
</dbReference>
<organism evidence="1 2">
    <name type="scientific">Punica granatum</name>
    <name type="common">Pomegranate</name>
    <dbReference type="NCBI Taxonomy" id="22663"/>
    <lineage>
        <taxon>Eukaryota</taxon>
        <taxon>Viridiplantae</taxon>
        <taxon>Streptophyta</taxon>
        <taxon>Embryophyta</taxon>
        <taxon>Tracheophyta</taxon>
        <taxon>Spermatophyta</taxon>
        <taxon>Magnoliopsida</taxon>
        <taxon>eudicotyledons</taxon>
        <taxon>Gunneridae</taxon>
        <taxon>Pentapetalae</taxon>
        <taxon>rosids</taxon>
        <taxon>malvids</taxon>
        <taxon>Myrtales</taxon>
        <taxon>Lythraceae</taxon>
        <taxon>Punica</taxon>
    </lineage>
</organism>